<feature type="compositionally biased region" description="Low complexity" evidence="1">
    <location>
        <begin position="1"/>
        <end position="18"/>
    </location>
</feature>
<comment type="caution">
    <text evidence="2">The sequence shown here is derived from an EMBL/GenBank/DDBJ whole genome shotgun (WGS) entry which is preliminary data.</text>
</comment>
<name>A0A5C6SDN0_FUSOC</name>
<dbReference type="EMBL" id="VMNF01000014">
    <property type="protein sequence ID" value="TXB96629.1"/>
    <property type="molecule type" value="Genomic_DNA"/>
</dbReference>
<organism evidence="2 3">
    <name type="scientific">Fusarium oxysporum f. sp. cubense</name>
    <dbReference type="NCBI Taxonomy" id="61366"/>
    <lineage>
        <taxon>Eukaryota</taxon>
        <taxon>Fungi</taxon>
        <taxon>Dikarya</taxon>
        <taxon>Ascomycota</taxon>
        <taxon>Pezizomycotina</taxon>
        <taxon>Sordariomycetes</taxon>
        <taxon>Hypocreomycetidae</taxon>
        <taxon>Hypocreales</taxon>
        <taxon>Nectriaceae</taxon>
        <taxon>Fusarium</taxon>
        <taxon>Fusarium oxysporum species complex</taxon>
    </lineage>
</organism>
<dbReference type="AlphaFoldDB" id="A0A5C6SDN0"/>
<dbReference type="Proteomes" id="UP000321331">
    <property type="component" value="Unassembled WGS sequence"/>
</dbReference>
<reference evidence="2 3" key="1">
    <citation type="submission" date="2019-07" db="EMBL/GenBank/DDBJ databases">
        <title>The First High-Quality Draft Genome Sequence of the Causal Agent of the Current Panama Disease Epidemic.</title>
        <authorList>
            <person name="Warmington R.J."/>
            <person name="Kay W."/>
            <person name="Jeffries A."/>
            <person name="Bebber D."/>
            <person name="Moore K."/>
            <person name="Studholme D.J."/>
        </authorList>
    </citation>
    <scope>NUCLEOTIDE SEQUENCE [LARGE SCALE GENOMIC DNA]</scope>
    <source>
        <strain evidence="2 3">TR4</strain>
    </source>
</reference>
<accession>A0A5C6SDN0</accession>
<gene>
    <name evidence="2" type="ORF">FocTR4_00012180</name>
</gene>
<evidence type="ECO:0000256" key="1">
    <source>
        <dbReference type="SAM" id="MobiDB-lite"/>
    </source>
</evidence>
<sequence>MNERQSISSQQGSFSQFQLNPSRPVKRRKPPAQIQQQLKDSIPKTEDEWQSARRRRRFVTVEDINIWISNLILLDEALPDGIRRFINVAIFCVESGKDEVVAHRNYEARVSATCSVISIRNYACLVRGVIALIDQVYPQLRHRAFEAVLLYAPLNLASLAAYKQEPDQFKSHFQSIKILPEEHASQALYIPFLVAYKLSNYSYEEVCKALGTYTLPRTEFLRFVSVIENQKPVPHILPAPTKNRYDPIRDRWAKGDMDIYKHINTEAMFAIPDSMADYKCFNLSETIQQKASEAAEEQDGCVPLDIPGVRIFRFDWTSYHDAVNSPVLGLLVRKPIVVQDQADL</sequence>
<protein>
    <submittedName>
        <fullName evidence="2">Uncharacterized protein</fullName>
    </submittedName>
</protein>
<evidence type="ECO:0000313" key="3">
    <source>
        <dbReference type="Proteomes" id="UP000321331"/>
    </source>
</evidence>
<proteinExistence type="predicted"/>
<feature type="region of interest" description="Disordered" evidence="1">
    <location>
        <begin position="1"/>
        <end position="46"/>
    </location>
</feature>
<evidence type="ECO:0000313" key="2">
    <source>
        <dbReference type="EMBL" id="TXB96629.1"/>
    </source>
</evidence>